<dbReference type="Proteomes" id="UP000254508">
    <property type="component" value="Chromosome"/>
</dbReference>
<dbReference type="AlphaFoldDB" id="A0A345YEL3"/>
<evidence type="ECO:0000313" key="2">
    <source>
        <dbReference type="Proteomes" id="UP000254508"/>
    </source>
</evidence>
<dbReference type="KEGG" id="err:DVR09_08465"/>
<name>A0A345YEL3_9SPHN</name>
<organism evidence="1 2">
    <name type="scientific">Erythrobacter aureus</name>
    <dbReference type="NCBI Taxonomy" id="2182384"/>
    <lineage>
        <taxon>Bacteria</taxon>
        <taxon>Pseudomonadati</taxon>
        <taxon>Pseudomonadota</taxon>
        <taxon>Alphaproteobacteria</taxon>
        <taxon>Sphingomonadales</taxon>
        <taxon>Erythrobacteraceae</taxon>
        <taxon>Erythrobacter/Porphyrobacter group</taxon>
        <taxon>Erythrobacter</taxon>
    </lineage>
</organism>
<dbReference type="EMBL" id="CP031357">
    <property type="protein sequence ID" value="AXK42365.1"/>
    <property type="molecule type" value="Genomic_DNA"/>
</dbReference>
<sequence>MGVITAKKVEIDGEEIRLSSRFRKFYIRKGDIKEFRIKRIPSLFDEIGIEFSGEKTFLVSERARGFFDLTEFLNVETVFGAFWYRDAEDGRELRHKVLMV</sequence>
<protein>
    <submittedName>
        <fullName evidence="1">Uncharacterized protein</fullName>
    </submittedName>
</protein>
<dbReference type="OrthoDB" id="9771038at2"/>
<accession>A0A345YEL3</accession>
<gene>
    <name evidence="1" type="ORF">DVR09_08465</name>
</gene>
<reference evidence="2" key="1">
    <citation type="submission" date="2018-07" db="EMBL/GenBank/DDBJ databases">
        <title>Genome sequence of Erythrobacter strain YH-07, an antagonistic bacterium isolated from Yellow Sea.</title>
        <authorList>
            <person name="Tang T."/>
            <person name="Liu Q."/>
            <person name="Sun X."/>
        </authorList>
    </citation>
    <scope>NUCLEOTIDE SEQUENCE [LARGE SCALE GENOMIC DNA]</scope>
    <source>
        <strain evidence="2">YH-07</strain>
    </source>
</reference>
<keyword evidence="2" id="KW-1185">Reference proteome</keyword>
<proteinExistence type="predicted"/>
<evidence type="ECO:0000313" key="1">
    <source>
        <dbReference type="EMBL" id="AXK42365.1"/>
    </source>
</evidence>